<dbReference type="PANTHER" id="PTHR10937:SF14">
    <property type="entry name" value="FRUCTOSELYSINE 6-PHOSPHATE DEGLYCASE"/>
    <property type="match status" value="1"/>
</dbReference>
<organism evidence="2 3">
    <name type="scientific">Klebsiella pneumoniae subsp. pneumoniae (strain HS11286)</name>
    <dbReference type="NCBI Taxonomy" id="1125630"/>
    <lineage>
        <taxon>Bacteria</taxon>
        <taxon>Pseudomonadati</taxon>
        <taxon>Pseudomonadota</taxon>
        <taxon>Gammaproteobacteria</taxon>
        <taxon>Enterobacterales</taxon>
        <taxon>Enterobacteriaceae</taxon>
        <taxon>Klebsiella/Raoultella group</taxon>
        <taxon>Klebsiella</taxon>
        <taxon>Klebsiella pneumoniae complex</taxon>
    </lineage>
</organism>
<evidence type="ECO:0000313" key="2">
    <source>
        <dbReference type="EMBL" id="AEW60077.1"/>
    </source>
</evidence>
<evidence type="ECO:0000313" key="3">
    <source>
        <dbReference type="Proteomes" id="UP000007841"/>
    </source>
</evidence>
<name>A0A0H3GPJ8_KLEPH</name>
<dbReference type="SUPFAM" id="SSF53697">
    <property type="entry name" value="SIS domain"/>
    <property type="match status" value="1"/>
</dbReference>
<dbReference type="PROSITE" id="PS51464">
    <property type="entry name" value="SIS"/>
    <property type="match status" value="1"/>
</dbReference>
<dbReference type="PIRSF" id="PIRSF009290">
    <property type="entry name" value="FrlB"/>
    <property type="match status" value="1"/>
</dbReference>
<dbReference type="STRING" id="1125630.KPHS_13790"/>
<keyword evidence="2" id="KW-0413">Isomerase</keyword>
<dbReference type="InterPro" id="IPR035488">
    <property type="entry name" value="FrlB_SIS"/>
</dbReference>
<dbReference type="RefSeq" id="WP_002893003.1">
    <property type="nucleotide sequence ID" value="NC_016845.1"/>
</dbReference>
<evidence type="ECO:0000259" key="1">
    <source>
        <dbReference type="PROSITE" id="PS51464"/>
    </source>
</evidence>
<dbReference type="GO" id="GO:0016853">
    <property type="term" value="F:isomerase activity"/>
    <property type="evidence" value="ECO:0007669"/>
    <property type="project" value="UniProtKB-KW"/>
</dbReference>
<dbReference type="Gene3D" id="1.10.10.2240">
    <property type="match status" value="2"/>
</dbReference>
<dbReference type="GO" id="GO:0006002">
    <property type="term" value="P:fructose 6-phosphate metabolic process"/>
    <property type="evidence" value="ECO:0007669"/>
    <property type="project" value="TreeGrafter"/>
</dbReference>
<reference evidence="2 3" key="1">
    <citation type="journal article" date="2012" name="J. Bacteriol.">
        <title>Complete genome sequence of Klebsiella pneumoniae subsp. pneumoniae HS11286, a multidrug-resistant strain isolated from human sputum.</title>
        <authorList>
            <person name="Liu P."/>
            <person name="Li P."/>
            <person name="Jiang X."/>
            <person name="Bi D."/>
            <person name="Xie Y."/>
            <person name="Tai C."/>
            <person name="Deng Z."/>
            <person name="Rajakumar K."/>
            <person name="Ou H.Y."/>
        </authorList>
    </citation>
    <scope>NUCLEOTIDE SEQUENCE [LARGE SCALE GENOMIC DNA]</scope>
    <source>
        <strain evidence="2 3">HS11286</strain>
    </source>
</reference>
<feature type="domain" description="SIS" evidence="1">
    <location>
        <begin position="12"/>
        <end position="154"/>
    </location>
</feature>
<dbReference type="GO" id="GO:0006487">
    <property type="term" value="P:protein N-linked glycosylation"/>
    <property type="evidence" value="ECO:0007669"/>
    <property type="project" value="TreeGrafter"/>
</dbReference>
<sequence>MSIAHQNAHTIIRDILSKQHIERVWFVGCGGSLTGFWPGKYFLDCEAKKLAVGYVTSNEFVHATPNALGKNSVVILASQQGNTAETVEAARIARQKGAATIGLVYTPGTPLCEHSDYTIEYCWARYPETVDPTQQKAAYSLWLALEVLAQTEGYAHYDEMVSAFASFESVVRGAQQQVQADARHFAEAWKSEKVIYMMGSGPSFGAAHQESICILLEMQWINSASIHSGEYFHGPFEITETGTPFILLKSSGRTRPLDDRAIRFIERYQGKLQIIDVEKVGIDALHASVREYFCGLLHNCVLDVYNLALATARNHPLTTRRYMWKVEY</sequence>
<dbReference type="CDD" id="cd05009">
    <property type="entry name" value="SIS_GlmS_GlmD_2"/>
    <property type="match status" value="1"/>
</dbReference>
<dbReference type="Gene3D" id="3.40.50.10490">
    <property type="entry name" value="Glucose-6-phosphate isomerase like protein, domain 1"/>
    <property type="match status" value="1"/>
</dbReference>
<dbReference type="GO" id="GO:0097367">
    <property type="term" value="F:carbohydrate derivative binding"/>
    <property type="evidence" value="ECO:0007669"/>
    <property type="project" value="InterPro"/>
</dbReference>
<dbReference type="Proteomes" id="UP000007841">
    <property type="component" value="Chromosome"/>
</dbReference>
<dbReference type="Gene3D" id="3.40.50.12570">
    <property type="match status" value="1"/>
</dbReference>
<protein>
    <submittedName>
        <fullName evidence="2">Phosphosugar isomerase</fullName>
    </submittedName>
</protein>
<dbReference type="InterPro" id="IPR024713">
    <property type="entry name" value="Fructosamine_deglycase_FrlB"/>
</dbReference>
<gene>
    <name evidence="2" type="ordered locus">KPHS_13790</name>
</gene>
<dbReference type="CDD" id="cd05710">
    <property type="entry name" value="SIS_1"/>
    <property type="match status" value="1"/>
</dbReference>
<dbReference type="HOGENOM" id="CLU_012520_3_0_6"/>
<dbReference type="PATRIC" id="fig|1125630.4.peg.1339"/>
<dbReference type="GO" id="GO:0004360">
    <property type="term" value="F:glutamine-fructose-6-phosphate transaminase (isomerizing) activity"/>
    <property type="evidence" value="ECO:0007669"/>
    <property type="project" value="TreeGrafter"/>
</dbReference>
<dbReference type="KEGG" id="kpm:KPHS_13790"/>
<accession>A0A0H3GPJ8</accession>
<dbReference type="Pfam" id="PF01380">
    <property type="entry name" value="SIS"/>
    <property type="match status" value="1"/>
</dbReference>
<dbReference type="RefSeq" id="YP_005225679.1">
    <property type="nucleotide sequence ID" value="NC_016845.1"/>
</dbReference>
<dbReference type="GeneID" id="11846380"/>
<proteinExistence type="predicted"/>
<dbReference type="InterPro" id="IPR035490">
    <property type="entry name" value="GlmS/FrlB_SIS"/>
</dbReference>
<dbReference type="PANTHER" id="PTHR10937">
    <property type="entry name" value="GLUCOSAMINE--FRUCTOSE-6-PHOSPHATE AMINOTRANSFERASE, ISOMERIZING"/>
    <property type="match status" value="1"/>
</dbReference>
<keyword evidence="3" id="KW-1185">Reference proteome</keyword>
<dbReference type="AlphaFoldDB" id="A0A0H3GPJ8"/>
<dbReference type="EMBL" id="CP003200">
    <property type="protein sequence ID" value="AEW60077.1"/>
    <property type="molecule type" value="Genomic_DNA"/>
</dbReference>
<dbReference type="InterPro" id="IPR046348">
    <property type="entry name" value="SIS_dom_sf"/>
</dbReference>
<dbReference type="InterPro" id="IPR001347">
    <property type="entry name" value="SIS_dom"/>
</dbReference>
<dbReference type="GO" id="GO:0006047">
    <property type="term" value="P:UDP-N-acetylglucosamine metabolic process"/>
    <property type="evidence" value="ECO:0007669"/>
    <property type="project" value="TreeGrafter"/>
</dbReference>